<organism evidence="1 2">
    <name type="scientific">Candidatus Schekmanbacteria bacterium RIFCSPLOWO2_12_FULL_38_15</name>
    <dbReference type="NCBI Taxonomy" id="1817883"/>
    <lineage>
        <taxon>Bacteria</taxon>
        <taxon>Candidatus Schekmaniibacteriota</taxon>
    </lineage>
</organism>
<accession>A0A1F7SJA3</accession>
<proteinExistence type="predicted"/>
<dbReference type="SUPFAM" id="SSF52768">
    <property type="entry name" value="Arginase/deacetylase"/>
    <property type="match status" value="1"/>
</dbReference>
<dbReference type="GO" id="GO:0016813">
    <property type="term" value="F:hydrolase activity, acting on carbon-nitrogen (but not peptide) bonds, in linear amidines"/>
    <property type="evidence" value="ECO:0007669"/>
    <property type="project" value="UniProtKB-ARBA"/>
</dbReference>
<dbReference type="Pfam" id="PF00491">
    <property type="entry name" value="Arginase"/>
    <property type="match status" value="1"/>
</dbReference>
<comment type="caution">
    <text evidence="1">The sequence shown here is derived from an EMBL/GenBank/DDBJ whole genome shotgun (WGS) entry which is preliminary data.</text>
</comment>
<dbReference type="GO" id="GO:0046872">
    <property type="term" value="F:metal ion binding"/>
    <property type="evidence" value="ECO:0007669"/>
    <property type="project" value="InterPro"/>
</dbReference>
<gene>
    <name evidence="1" type="ORF">A3G31_07350</name>
</gene>
<name>A0A1F7SJA3_9BACT</name>
<evidence type="ECO:0000313" key="2">
    <source>
        <dbReference type="Proteomes" id="UP000178082"/>
    </source>
</evidence>
<protein>
    <recommendedName>
        <fullName evidence="3">Arginase</fullName>
    </recommendedName>
</protein>
<evidence type="ECO:0008006" key="3">
    <source>
        <dbReference type="Google" id="ProtNLM"/>
    </source>
</evidence>
<reference evidence="1 2" key="1">
    <citation type="journal article" date="2016" name="Nat. Commun.">
        <title>Thousands of microbial genomes shed light on interconnected biogeochemical processes in an aquifer system.</title>
        <authorList>
            <person name="Anantharaman K."/>
            <person name="Brown C.T."/>
            <person name="Hug L.A."/>
            <person name="Sharon I."/>
            <person name="Castelle C.J."/>
            <person name="Probst A.J."/>
            <person name="Thomas B.C."/>
            <person name="Singh A."/>
            <person name="Wilkins M.J."/>
            <person name="Karaoz U."/>
            <person name="Brodie E.L."/>
            <person name="Williams K.H."/>
            <person name="Hubbard S.S."/>
            <person name="Banfield J.F."/>
        </authorList>
    </citation>
    <scope>NUCLEOTIDE SEQUENCE [LARGE SCALE GENOMIC DNA]</scope>
</reference>
<sequence>MDTKNRFTDNDLFRDVLIIDFDGSVSLPFKADRLDMRNREEEIRYSASFNHFKILENEIKEQIKNHKIFFLGSGDFHHVSYLLIKNIIKEPFQVIVFDNHPDNMVFPFGIHCGSWVYHASKLPNVLNTAVFGIASADTKGINILQNHYSAIKTGKVKYYCLSTVPKLTKFLSSYKIEENISSKKHISETLKKHVQSTNAPVYLSIDKDVLREKSLKTTWDQGELSENNLLQCIREILPYVFAVDIAGDISTHDFKSPVKKIMKWLDGDKKVFPSVEQERLRHENFNIKLISLINGIDL</sequence>
<dbReference type="STRING" id="1817883.A3G31_07350"/>
<evidence type="ECO:0000313" key="1">
    <source>
        <dbReference type="EMBL" id="OGL53318.1"/>
    </source>
</evidence>
<dbReference type="EMBL" id="MGDI01000025">
    <property type="protein sequence ID" value="OGL53318.1"/>
    <property type="molecule type" value="Genomic_DNA"/>
</dbReference>
<dbReference type="Gene3D" id="3.40.800.10">
    <property type="entry name" value="Ureohydrolase domain"/>
    <property type="match status" value="1"/>
</dbReference>
<dbReference type="Proteomes" id="UP000178082">
    <property type="component" value="Unassembled WGS sequence"/>
</dbReference>
<dbReference type="AlphaFoldDB" id="A0A1F7SJA3"/>
<dbReference type="InterPro" id="IPR023696">
    <property type="entry name" value="Ureohydrolase_dom_sf"/>
</dbReference>
<dbReference type="InterPro" id="IPR006035">
    <property type="entry name" value="Ureohydrolase"/>
</dbReference>